<reference evidence="1 2" key="1">
    <citation type="submission" date="2024-04" db="EMBL/GenBank/DDBJ databases">
        <authorList>
            <person name="Rising A."/>
            <person name="Reimegard J."/>
            <person name="Sonavane S."/>
            <person name="Akerstrom W."/>
            <person name="Nylinder S."/>
            <person name="Hedman E."/>
            <person name="Kallberg Y."/>
        </authorList>
    </citation>
    <scope>NUCLEOTIDE SEQUENCE [LARGE SCALE GENOMIC DNA]</scope>
</reference>
<evidence type="ECO:0000313" key="1">
    <source>
        <dbReference type="EMBL" id="CAL1277820.1"/>
    </source>
</evidence>
<accession>A0AAV2A1J5</accession>
<gene>
    <name evidence="1" type="ORF">LARSCL_LOCUS9432</name>
</gene>
<evidence type="ECO:0000313" key="2">
    <source>
        <dbReference type="Proteomes" id="UP001497382"/>
    </source>
</evidence>
<dbReference type="EMBL" id="CAXIEN010000105">
    <property type="protein sequence ID" value="CAL1277820.1"/>
    <property type="molecule type" value="Genomic_DNA"/>
</dbReference>
<proteinExistence type="predicted"/>
<name>A0AAV2A1J5_9ARAC</name>
<sequence>MKKIKEGHSTYLQVKTSIRSREAEQREKWFLYFLIDLCSTPVYNNFSCILSYFTVSK</sequence>
<organism evidence="1 2">
    <name type="scientific">Larinioides sclopetarius</name>
    <dbReference type="NCBI Taxonomy" id="280406"/>
    <lineage>
        <taxon>Eukaryota</taxon>
        <taxon>Metazoa</taxon>
        <taxon>Ecdysozoa</taxon>
        <taxon>Arthropoda</taxon>
        <taxon>Chelicerata</taxon>
        <taxon>Arachnida</taxon>
        <taxon>Araneae</taxon>
        <taxon>Araneomorphae</taxon>
        <taxon>Entelegynae</taxon>
        <taxon>Araneoidea</taxon>
        <taxon>Araneidae</taxon>
        <taxon>Larinioides</taxon>
    </lineage>
</organism>
<dbReference type="Proteomes" id="UP001497382">
    <property type="component" value="Unassembled WGS sequence"/>
</dbReference>
<comment type="caution">
    <text evidence="1">The sequence shown here is derived from an EMBL/GenBank/DDBJ whole genome shotgun (WGS) entry which is preliminary data.</text>
</comment>
<feature type="non-terminal residue" evidence="1">
    <location>
        <position position="57"/>
    </location>
</feature>
<protein>
    <submittedName>
        <fullName evidence="1">Uncharacterized protein</fullName>
    </submittedName>
</protein>
<dbReference type="AlphaFoldDB" id="A0AAV2A1J5"/>
<keyword evidence="2" id="KW-1185">Reference proteome</keyword>